<evidence type="ECO:0000313" key="1">
    <source>
        <dbReference type="EMBL" id="MFC6784422.1"/>
    </source>
</evidence>
<protein>
    <submittedName>
        <fullName evidence="2">Uncharacterized protein</fullName>
    </submittedName>
</protein>
<gene>
    <name evidence="1" type="ORF">ACFQFD_00015</name>
    <name evidence="2" type="ORF">ACFQFD_01820</name>
</gene>
<evidence type="ECO:0000313" key="3">
    <source>
        <dbReference type="Proteomes" id="UP001596443"/>
    </source>
</evidence>
<reference evidence="3" key="2">
    <citation type="journal article" date="2019" name="Int. J. Syst. Evol. Microbiol.">
        <title>The Global Catalogue of Microorganisms (GCM) 10K type strain sequencing project: providing services to taxonomists for standard genome sequencing and annotation.</title>
        <authorList>
            <consortium name="The Broad Institute Genomics Platform"/>
            <consortium name="The Broad Institute Genome Sequencing Center for Infectious Disease"/>
            <person name="Wu L."/>
            <person name="Ma J."/>
        </authorList>
    </citation>
    <scope>NUCLEOTIDE SEQUENCE [LARGE SCALE GENOMIC DNA]</scope>
    <source>
        <strain evidence="3">SYNS20</strain>
    </source>
</reference>
<dbReference type="GeneID" id="81211490"/>
<reference evidence="2" key="3">
    <citation type="submission" date="2024-09" db="EMBL/GenBank/DDBJ databases">
        <authorList>
            <person name="Sun Q."/>
        </authorList>
    </citation>
    <scope>NUCLEOTIDE SEQUENCE</scope>
    <source>
        <strain evidence="2">NBRC 112888</strain>
    </source>
</reference>
<dbReference type="EMBL" id="JBHSWX010000001">
    <property type="protein sequence ID" value="MFC6784772.1"/>
    <property type="molecule type" value="Genomic_DNA"/>
</dbReference>
<evidence type="ECO:0000313" key="2">
    <source>
        <dbReference type="EMBL" id="MFC6784772.1"/>
    </source>
</evidence>
<proteinExistence type="predicted"/>
<sequence length="214" mass="22996">MTRPVRAEPWVEHVAAIEETSERILSWTSPPEPREVWAAIASFDGSLRGLGTLLADALPLPVPATVDDGRVAAAVEQVIGAAIDGEEPPAEAVETARAANRISVGDMDTPTVPLATVGEPVANWFVLVPVLTDRLERAAAMVERGAGRMELYSRDDSAAALYDVAGALQDTVTTVRNVATRTLWVNPPDGLIDAEDRRVREYVTRTMNAYNPVA</sequence>
<dbReference type="EMBL" id="JBHSWX010000001">
    <property type="protein sequence ID" value="MFC6784422.1"/>
    <property type="molecule type" value="Genomic_DNA"/>
</dbReference>
<organism evidence="2 3">
    <name type="scientific">Halobaculum halobium</name>
    <dbReference type="NCBI Taxonomy" id="3032281"/>
    <lineage>
        <taxon>Archaea</taxon>
        <taxon>Methanobacteriati</taxon>
        <taxon>Methanobacteriota</taxon>
        <taxon>Stenosarchaea group</taxon>
        <taxon>Halobacteria</taxon>
        <taxon>Halobacteriales</taxon>
        <taxon>Haloferacaceae</taxon>
        <taxon>Halobaculum</taxon>
    </lineage>
</organism>
<reference evidence="2" key="1">
    <citation type="journal article" date="2014" name="Int. J. Syst. Evol. Microbiol.">
        <title>Complete genome sequence of Corynebacterium casei LMG S-19264T (=DSM 44701T), isolated from a smear-ripened cheese.</title>
        <authorList>
            <consortium name="US DOE Joint Genome Institute (JGI-PGF)"/>
            <person name="Walter F."/>
            <person name="Albersmeier A."/>
            <person name="Kalinowski J."/>
            <person name="Ruckert C."/>
        </authorList>
    </citation>
    <scope>NUCLEOTIDE SEQUENCE [LARGE SCALE GENOMIC DNA]</scope>
    <source>
        <strain evidence="2">NBRC 112888</strain>
    </source>
</reference>
<name>A0ABD5T5S3_9EURY</name>
<dbReference type="AlphaFoldDB" id="A0ABD5T5S3"/>
<keyword evidence="3" id="KW-1185">Reference proteome</keyword>
<comment type="caution">
    <text evidence="2">The sequence shown here is derived from an EMBL/GenBank/DDBJ whole genome shotgun (WGS) entry which is preliminary data.</text>
</comment>
<accession>A0ABD5T5S3</accession>
<dbReference type="RefSeq" id="WP_284063592.1">
    <property type="nucleotide sequence ID" value="NZ_CP126159.1"/>
</dbReference>
<dbReference type="Proteomes" id="UP001596443">
    <property type="component" value="Unassembled WGS sequence"/>
</dbReference>